<dbReference type="CDD" id="cd07560">
    <property type="entry name" value="Peptidase_S41_CPP"/>
    <property type="match status" value="1"/>
</dbReference>
<dbReference type="InterPro" id="IPR005151">
    <property type="entry name" value="Tail-specific_protease"/>
</dbReference>
<keyword evidence="4 5" id="KW-0720">Serine protease</keyword>
<dbReference type="PROSITE" id="PS50106">
    <property type="entry name" value="PDZ"/>
    <property type="match status" value="1"/>
</dbReference>
<name>A0A7C4GHS6_UNCW3</name>
<evidence type="ECO:0000259" key="6">
    <source>
        <dbReference type="PROSITE" id="PS50106"/>
    </source>
</evidence>
<keyword evidence="3 5" id="KW-0378">Hydrolase</keyword>
<dbReference type="GO" id="GO:0006508">
    <property type="term" value="P:proteolysis"/>
    <property type="evidence" value="ECO:0007669"/>
    <property type="project" value="UniProtKB-KW"/>
</dbReference>
<dbReference type="Gene3D" id="3.90.226.10">
    <property type="entry name" value="2-enoyl-CoA Hydratase, Chain A, domain 1"/>
    <property type="match status" value="1"/>
</dbReference>
<organism evidence="7">
    <name type="scientific">candidate division WOR-3 bacterium</name>
    <dbReference type="NCBI Taxonomy" id="2052148"/>
    <lineage>
        <taxon>Bacteria</taxon>
        <taxon>Bacteria division WOR-3</taxon>
    </lineage>
</organism>
<gene>
    <name evidence="7" type="ORF">ENS41_06970</name>
</gene>
<dbReference type="InterPro" id="IPR029045">
    <property type="entry name" value="ClpP/crotonase-like_dom_sf"/>
</dbReference>
<evidence type="ECO:0000256" key="5">
    <source>
        <dbReference type="RuleBase" id="RU004404"/>
    </source>
</evidence>
<dbReference type="EMBL" id="DSUT01000147">
    <property type="protein sequence ID" value="HGK28682.1"/>
    <property type="molecule type" value="Genomic_DNA"/>
</dbReference>
<evidence type="ECO:0000313" key="7">
    <source>
        <dbReference type="EMBL" id="HGK28682.1"/>
    </source>
</evidence>
<dbReference type="Gene3D" id="2.30.42.10">
    <property type="match status" value="1"/>
</dbReference>
<dbReference type="Gene3D" id="3.30.750.44">
    <property type="match status" value="1"/>
</dbReference>
<dbReference type="Pfam" id="PF22694">
    <property type="entry name" value="CtpB_N-like"/>
    <property type="match status" value="1"/>
</dbReference>
<dbReference type="GO" id="GO:0007165">
    <property type="term" value="P:signal transduction"/>
    <property type="evidence" value="ECO:0007669"/>
    <property type="project" value="TreeGrafter"/>
</dbReference>
<evidence type="ECO:0000256" key="2">
    <source>
        <dbReference type="ARBA" id="ARBA00022670"/>
    </source>
</evidence>
<dbReference type="InterPro" id="IPR001478">
    <property type="entry name" value="PDZ"/>
</dbReference>
<dbReference type="FunFam" id="2.30.42.10:FF:000063">
    <property type="entry name" value="Peptidase, S41 family"/>
    <property type="match status" value="1"/>
</dbReference>
<dbReference type="Pfam" id="PF17820">
    <property type="entry name" value="PDZ_6"/>
    <property type="match status" value="1"/>
</dbReference>
<dbReference type="AlphaFoldDB" id="A0A7C4GHS6"/>
<keyword evidence="2 5" id="KW-0645">Protease</keyword>
<comment type="similarity">
    <text evidence="1 5">Belongs to the peptidase S41A family.</text>
</comment>
<sequence>MIRRRVVLVVAVVVAAFLGGLVGKLWAERSMNIAETLQMFSRVVGLVVSGYVEPVDGAQLIRAGVRGMLSALDPYSEFLDEKDFRELRIRTEGQYGGIGIHIGIVDDELTVISPIEGTPAERAGIRGGDRIVEIEGKSTAGFTTDNAVKLLRGEPGTKVNIRVSRTGVREPLPFELTRAAINIRSVPYAGMVSGDIGYVRLADFSRVATSEASRALDSLFGLGAKKLILDLRANGGGLLREGEEVADLFLPPGRLIVKTKGRIPESRQEFTARTNDRYGEYPLVVLTDRGSASASEIVAGALQDWERAVVVGDTTFGKGSVQTIQQLAPDVAVKITTAYWYTPSGRCINRPREKTSDDVVLRDTTGQPEESYRTLGALKRQVYGGGGIAPDVWVNYLKRTHLAQRLTTEVFDFAVEYANSHKGSGMDFRADDAVMKQFADWLRSTKKLEFTQAEFDSSRQVMAYNIEVEIAGKLGGTKAEYAARLRGDPATAKAVELLRSANTTAEILGKL</sequence>
<dbReference type="GO" id="GO:0008236">
    <property type="term" value="F:serine-type peptidase activity"/>
    <property type="evidence" value="ECO:0007669"/>
    <property type="project" value="UniProtKB-KW"/>
</dbReference>
<dbReference type="InterPro" id="IPR004447">
    <property type="entry name" value="Peptidase_S41A"/>
</dbReference>
<dbReference type="SMART" id="SM00228">
    <property type="entry name" value="PDZ"/>
    <property type="match status" value="1"/>
</dbReference>
<proteinExistence type="inferred from homology"/>
<dbReference type="InterPro" id="IPR036034">
    <property type="entry name" value="PDZ_sf"/>
</dbReference>
<dbReference type="PANTHER" id="PTHR32060">
    <property type="entry name" value="TAIL-SPECIFIC PROTEASE"/>
    <property type="match status" value="1"/>
</dbReference>
<dbReference type="SUPFAM" id="SSF52096">
    <property type="entry name" value="ClpP/crotonase"/>
    <property type="match status" value="1"/>
</dbReference>
<comment type="caution">
    <text evidence="7">The sequence shown here is derived from an EMBL/GenBank/DDBJ whole genome shotgun (WGS) entry which is preliminary data.</text>
</comment>
<feature type="domain" description="PDZ" evidence="6">
    <location>
        <begin position="86"/>
        <end position="152"/>
    </location>
</feature>
<dbReference type="PANTHER" id="PTHR32060:SF30">
    <property type="entry name" value="CARBOXY-TERMINAL PROCESSING PROTEASE CTPA"/>
    <property type="match status" value="1"/>
</dbReference>
<dbReference type="GO" id="GO:0030288">
    <property type="term" value="C:outer membrane-bounded periplasmic space"/>
    <property type="evidence" value="ECO:0007669"/>
    <property type="project" value="TreeGrafter"/>
</dbReference>
<dbReference type="InterPro" id="IPR041489">
    <property type="entry name" value="PDZ_6"/>
</dbReference>
<dbReference type="NCBIfam" id="TIGR00225">
    <property type="entry name" value="prc"/>
    <property type="match status" value="1"/>
</dbReference>
<dbReference type="InterPro" id="IPR055210">
    <property type="entry name" value="CtpA/B_N"/>
</dbReference>
<protein>
    <submittedName>
        <fullName evidence="7">S41 family peptidase</fullName>
    </submittedName>
</protein>
<dbReference type="Pfam" id="PF03572">
    <property type="entry name" value="Peptidase_S41"/>
    <property type="match status" value="1"/>
</dbReference>
<dbReference type="GO" id="GO:0004175">
    <property type="term" value="F:endopeptidase activity"/>
    <property type="evidence" value="ECO:0007669"/>
    <property type="project" value="TreeGrafter"/>
</dbReference>
<evidence type="ECO:0000256" key="3">
    <source>
        <dbReference type="ARBA" id="ARBA00022801"/>
    </source>
</evidence>
<evidence type="ECO:0000256" key="1">
    <source>
        <dbReference type="ARBA" id="ARBA00009179"/>
    </source>
</evidence>
<dbReference type="SUPFAM" id="SSF50156">
    <property type="entry name" value="PDZ domain-like"/>
    <property type="match status" value="1"/>
</dbReference>
<evidence type="ECO:0000256" key="4">
    <source>
        <dbReference type="ARBA" id="ARBA00022825"/>
    </source>
</evidence>
<dbReference type="SMART" id="SM00245">
    <property type="entry name" value="TSPc"/>
    <property type="match status" value="1"/>
</dbReference>
<reference evidence="7" key="1">
    <citation type="journal article" date="2020" name="mSystems">
        <title>Genome- and Community-Level Interaction Insights into Carbon Utilization and Element Cycling Functions of Hydrothermarchaeota in Hydrothermal Sediment.</title>
        <authorList>
            <person name="Zhou Z."/>
            <person name="Liu Y."/>
            <person name="Xu W."/>
            <person name="Pan J."/>
            <person name="Luo Z.H."/>
            <person name="Li M."/>
        </authorList>
    </citation>
    <scope>NUCLEOTIDE SEQUENCE [LARGE SCALE GENOMIC DNA]</scope>
    <source>
        <strain evidence="7">SpSt-488</strain>
    </source>
</reference>
<dbReference type="CDD" id="cd06782">
    <property type="entry name" value="cpPDZ_CPP-like"/>
    <property type="match status" value="1"/>
</dbReference>
<accession>A0A7C4GHS6</accession>